<dbReference type="Proteomes" id="UP001157006">
    <property type="component" value="Chromosome 1L"/>
</dbReference>
<dbReference type="EMBL" id="OX451736">
    <property type="protein sequence ID" value="CAI8588780.1"/>
    <property type="molecule type" value="Genomic_DNA"/>
</dbReference>
<evidence type="ECO:0000313" key="2">
    <source>
        <dbReference type="Proteomes" id="UP001157006"/>
    </source>
</evidence>
<evidence type="ECO:0000313" key="1">
    <source>
        <dbReference type="EMBL" id="CAI8588780.1"/>
    </source>
</evidence>
<keyword evidence="2" id="KW-1185">Reference proteome</keyword>
<organism evidence="1 2">
    <name type="scientific">Vicia faba</name>
    <name type="common">Broad bean</name>
    <name type="synonym">Faba vulgaris</name>
    <dbReference type="NCBI Taxonomy" id="3906"/>
    <lineage>
        <taxon>Eukaryota</taxon>
        <taxon>Viridiplantae</taxon>
        <taxon>Streptophyta</taxon>
        <taxon>Embryophyta</taxon>
        <taxon>Tracheophyta</taxon>
        <taxon>Spermatophyta</taxon>
        <taxon>Magnoliopsida</taxon>
        <taxon>eudicotyledons</taxon>
        <taxon>Gunneridae</taxon>
        <taxon>Pentapetalae</taxon>
        <taxon>rosids</taxon>
        <taxon>fabids</taxon>
        <taxon>Fabales</taxon>
        <taxon>Fabaceae</taxon>
        <taxon>Papilionoideae</taxon>
        <taxon>50 kb inversion clade</taxon>
        <taxon>NPAAA clade</taxon>
        <taxon>Hologalegina</taxon>
        <taxon>IRL clade</taxon>
        <taxon>Fabeae</taxon>
        <taxon>Vicia</taxon>
    </lineage>
</organism>
<accession>A0AAV0YWW3</accession>
<name>A0AAV0YWW3_VICFA</name>
<protein>
    <submittedName>
        <fullName evidence="1">Uncharacterized protein</fullName>
    </submittedName>
</protein>
<dbReference type="AlphaFoldDB" id="A0AAV0YWW3"/>
<gene>
    <name evidence="1" type="ORF">VFH_I364240</name>
</gene>
<proteinExistence type="predicted"/>
<reference evidence="1 2" key="1">
    <citation type="submission" date="2023-01" db="EMBL/GenBank/DDBJ databases">
        <authorList>
            <person name="Kreplak J."/>
        </authorList>
    </citation>
    <scope>NUCLEOTIDE SEQUENCE [LARGE SCALE GENOMIC DNA]</scope>
</reference>
<sequence length="112" mass="13038">MLREKFLKPFSNHNLLKFIGLSKKFNPDYVKAFYCNLELTTTGLKSKFKDCAVKFRYCDFTKLYWLTSSSSSVTAARLSQYDTVHFVLSISKFVTENIVMSNFPISQVMFNM</sequence>